<feature type="repeat" description="ANK" evidence="3">
    <location>
        <begin position="831"/>
        <end position="863"/>
    </location>
</feature>
<feature type="repeat" description="ANK" evidence="3">
    <location>
        <begin position="765"/>
        <end position="797"/>
    </location>
</feature>
<feature type="region of interest" description="Disordered" evidence="4">
    <location>
        <begin position="261"/>
        <end position="324"/>
    </location>
</feature>
<dbReference type="PRINTS" id="PR01415">
    <property type="entry name" value="ANKYRIN"/>
</dbReference>
<organism evidence="5 6">
    <name type="scientific">Phialocephala subalpina</name>
    <dbReference type="NCBI Taxonomy" id="576137"/>
    <lineage>
        <taxon>Eukaryota</taxon>
        <taxon>Fungi</taxon>
        <taxon>Dikarya</taxon>
        <taxon>Ascomycota</taxon>
        <taxon>Pezizomycotina</taxon>
        <taxon>Leotiomycetes</taxon>
        <taxon>Helotiales</taxon>
        <taxon>Mollisiaceae</taxon>
        <taxon>Phialocephala</taxon>
        <taxon>Phialocephala fortinii species complex</taxon>
    </lineage>
</organism>
<dbReference type="InterPro" id="IPR002110">
    <property type="entry name" value="Ankyrin_rpt"/>
</dbReference>
<feature type="region of interest" description="Disordered" evidence="4">
    <location>
        <begin position="104"/>
        <end position="135"/>
    </location>
</feature>
<dbReference type="InterPro" id="IPR036770">
    <property type="entry name" value="Ankyrin_rpt-contain_sf"/>
</dbReference>
<proteinExistence type="predicted"/>
<dbReference type="SMART" id="SM00248">
    <property type="entry name" value="ANK"/>
    <property type="match status" value="11"/>
</dbReference>
<keyword evidence="1" id="KW-0677">Repeat</keyword>
<feature type="repeat" description="ANK" evidence="3">
    <location>
        <begin position="633"/>
        <end position="665"/>
    </location>
</feature>
<feature type="repeat" description="ANK" evidence="3">
    <location>
        <begin position="897"/>
        <end position="929"/>
    </location>
</feature>
<dbReference type="PROSITE" id="PS50088">
    <property type="entry name" value="ANK_REPEAT"/>
    <property type="match status" value="11"/>
</dbReference>
<dbReference type="PANTHER" id="PTHR24173">
    <property type="entry name" value="ANKYRIN REPEAT CONTAINING"/>
    <property type="match status" value="1"/>
</dbReference>
<dbReference type="Pfam" id="PF00023">
    <property type="entry name" value="Ank"/>
    <property type="match status" value="2"/>
</dbReference>
<dbReference type="AlphaFoldDB" id="A0A1L7XPZ0"/>
<dbReference type="SUPFAM" id="SSF48403">
    <property type="entry name" value="Ankyrin repeat"/>
    <property type="match status" value="1"/>
</dbReference>
<feature type="repeat" description="ANK" evidence="3">
    <location>
        <begin position="930"/>
        <end position="962"/>
    </location>
</feature>
<evidence type="ECO:0000256" key="1">
    <source>
        <dbReference type="ARBA" id="ARBA00022737"/>
    </source>
</evidence>
<feature type="repeat" description="ANK" evidence="3">
    <location>
        <begin position="732"/>
        <end position="764"/>
    </location>
</feature>
<keyword evidence="2 3" id="KW-0040">ANK repeat</keyword>
<evidence type="ECO:0000256" key="4">
    <source>
        <dbReference type="SAM" id="MobiDB-lite"/>
    </source>
</evidence>
<sequence length="991" mass="110582">MTETHPRRATNDITGEPLPIRAATQVCRQRLQECASQASLREGHWAENRSSDFNLWDSGVGACANELNCLDKRLERDISAQKVVIGALSTLAAWTTKCRELAEAVEPTTGSPDHQPRSNSMSTNEHSTYPPDSITLDEAKNTVEGLLKILVDLEIAIRRAGTASRVRRADRTFNKRKDDYVELSEHLEFILRVSGAPRRNHTSANQRSAPAKTDEIDVESALDQLQGEKAPLRPEQRILLLANIKRTDRFQFYKGRQEQLRSEQAQKLSQGVRVQVRSSRAQTSNPPIKSEEQLGQSLQPLTNEHATSARSQHSTGTTNQVSDYVPGSSLEKAIEVTSPGVAVTTIALRADYPKPPKDKTKCPYCLIPFKGEADDMRQWKKHASEDLQPYTCYLPNCPQDHPFFNTFGAWKAHVLSKDHHQFEGWTCLFCRFSSKSTEESIFLDHIQNNHSNAVAKESLTNFANMCRQYTAPALDRCPVCSTYEIDWKLRKDSDPKFEPRVKSFLEHLGQCMHYFALRVLPETEPVKPGDGSGQNLTNVSPIEDRSWPSCYLHVSHRTDAGLTETDLEIFPELTPHNQVDNSQRMQTWVELAENMDDPNSLDEVMRLDPRYGMGKEEKLIERSEDEEIDSKDNNGWTLSYAAEMGHEAVVKLLLEKGTELETKDSSGQTPLLYAAKNGHEAVVKLLLEKGAELETKSAIRRTPLSYAAEKGHEAIVKLLLEKGVELETKSVIRRTPLSYAAEKGHEPVVKLLLEKGTELETKDSSGQTPLLYAAKNGHEAIVKLLLEKGAMLEAIDTFKRTPLLCAAEKGYEAIMKLLLEKGAKLEAIDDLKQTPLLYAAKKGHKAIVKLLLEKGAELEAKDNTGWTPLLWAIEKGHEAVVKLLLEKGAELEVKVSNGRTPLSWAANKGHEAIVKLLLEKGAKLEAKSISGATPLLYAADEGHEAVVKLLLEKGVELETKDEFRWTPLSYAAKNGHEAVVKLLLEKGAKKP</sequence>
<protein>
    <submittedName>
        <fullName evidence="5">Uncharacterized protein</fullName>
    </submittedName>
</protein>
<feature type="compositionally biased region" description="Polar residues" evidence="4">
    <location>
        <begin position="276"/>
        <end position="322"/>
    </location>
</feature>
<keyword evidence="6" id="KW-1185">Reference proteome</keyword>
<feature type="repeat" description="ANK" evidence="3">
    <location>
        <begin position="666"/>
        <end position="698"/>
    </location>
</feature>
<dbReference type="STRING" id="576137.A0A1L7XPZ0"/>
<feature type="repeat" description="ANK" evidence="3">
    <location>
        <begin position="864"/>
        <end position="896"/>
    </location>
</feature>
<name>A0A1L7XPZ0_9HELO</name>
<gene>
    <name evidence="5" type="ORF">PAC_17003</name>
</gene>
<dbReference type="Gene3D" id="1.25.40.20">
    <property type="entry name" value="Ankyrin repeat-containing domain"/>
    <property type="match status" value="4"/>
</dbReference>
<feature type="compositionally biased region" description="Polar residues" evidence="4">
    <location>
        <begin position="108"/>
        <end position="127"/>
    </location>
</feature>
<evidence type="ECO:0000313" key="6">
    <source>
        <dbReference type="Proteomes" id="UP000184330"/>
    </source>
</evidence>
<dbReference type="EMBL" id="FJOG01000041">
    <property type="protein sequence ID" value="CZR67104.1"/>
    <property type="molecule type" value="Genomic_DNA"/>
</dbReference>
<evidence type="ECO:0000256" key="2">
    <source>
        <dbReference type="ARBA" id="ARBA00023043"/>
    </source>
</evidence>
<evidence type="ECO:0000313" key="5">
    <source>
        <dbReference type="EMBL" id="CZR67104.1"/>
    </source>
</evidence>
<feature type="repeat" description="ANK" evidence="3">
    <location>
        <begin position="963"/>
        <end position="991"/>
    </location>
</feature>
<evidence type="ECO:0000256" key="3">
    <source>
        <dbReference type="PROSITE-ProRule" id="PRU00023"/>
    </source>
</evidence>
<accession>A0A1L7XPZ0</accession>
<reference evidence="5 6" key="1">
    <citation type="submission" date="2016-03" db="EMBL/GenBank/DDBJ databases">
        <authorList>
            <person name="Ploux O."/>
        </authorList>
    </citation>
    <scope>NUCLEOTIDE SEQUENCE [LARGE SCALE GENOMIC DNA]</scope>
    <source>
        <strain evidence="5 6">UAMH 11012</strain>
    </source>
</reference>
<dbReference type="OrthoDB" id="20872at2759"/>
<dbReference type="PANTHER" id="PTHR24173:SF74">
    <property type="entry name" value="ANKYRIN REPEAT DOMAIN-CONTAINING PROTEIN 16"/>
    <property type="match status" value="1"/>
</dbReference>
<dbReference type="PROSITE" id="PS50297">
    <property type="entry name" value="ANK_REP_REGION"/>
    <property type="match status" value="11"/>
</dbReference>
<feature type="repeat" description="ANK" evidence="3">
    <location>
        <begin position="699"/>
        <end position="731"/>
    </location>
</feature>
<feature type="repeat" description="ANK" evidence="3">
    <location>
        <begin position="798"/>
        <end position="830"/>
    </location>
</feature>
<dbReference type="Pfam" id="PF12796">
    <property type="entry name" value="Ank_2"/>
    <property type="match status" value="4"/>
</dbReference>
<dbReference type="Proteomes" id="UP000184330">
    <property type="component" value="Unassembled WGS sequence"/>
</dbReference>